<keyword evidence="3" id="KW-1185">Reference proteome</keyword>
<evidence type="ECO:0008006" key="4">
    <source>
        <dbReference type="Google" id="ProtNLM"/>
    </source>
</evidence>
<dbReference type="Proteomes" id="UP001501442">
    <property type="component" value="Unassembled WGS sequence"/>
</dbReference>
<feature type="transmembrane region" description="Helical" evidence="1">
    <location>
        <begin position="6"/>
        <end position="29"/>
    </location>
</feature>
<evidence type="ECO:0000256" key="1">
    <source>
        <dbReference type="SAM" id="Phobius"/>
    </source>
</evidence>
<keyword evidence="1" id="KW-1133">Transmembrane helix</keyword>
<gene>
    <name evidence="2" type="ORF">GCM10023196_094950</name>
</gene>
<evidence type="ECO:0000313" key="3">
    <source>
        <dbReference type="Proteomes" id="UP001501442"/>
    </source>
</evidence>
<dbReference type="Gene3D" id="2.160.20.80">
    <property type="entry name" value="E3 ubiquitin-protein ligase SopA"/>
    <property type="match status" value="1"/>
</dbReference>
<dbReference type="SUPFAM" id="SSF141571">
    <property type="entry name" value="Pentapeptide repeat-like"/>
    <property type="match status" value="1"/>
</dbReference>
<protein>
    <recommendedName>
        <fullName evidence="4">Pentapeptide repeat-containing protein</fullName>
    </recommendedName>
</protein>
<keyword evidence="1" id="KW-0812">Transmembrane</keyword>
<sequence length="465" mass="49536">MWAALAGTFTVAVTVLTITVWAGFALLGVHGFQHEKRLSSSTFFDLVKLAFAVVAGIAGVVALVISYRKQRLTEEADLREATKLHTDRFTAATAQLGSASPAVQLAGVHALAGLADDAPTRALRQTCIDVLCTYLHLPYDPDPAPDGLPADADPGLVKEHAAACHTYRSLREVRHTVIRVITIHLRDGTEVSWQGHDLDFTGVAFDGGDFTGAVFTDNPAKNLHGRVSFQDTTFTGGVVNFGGAKFTGGEVDFRRTKFTGGEVDFRRTKFTGGEVDFENAKFTGGRVDFGNANFISGKVNFGNADFTSGKVYFRGAKFTGGRVDFGNANFTSGKVNFRNADFTSGKVNFGGAEFTGVWVDFGCAKFTGGRVNFRGAKFTGGRVTFGAAKFAGGKVYFGGAKFAGSRVDFRRAYFITGEVHFGHAQGDVAPLGLMGIGSVVRGAPATWTLQPSTPPSQTRPDTAAQ</sequence>
<reference evidence="3" key="1">
    <citation type="journal article" date="2019" name="Int. J. Syst. Evol. Microbiol.">
        <title>The Global Catalogue of Microorganisms (GCM) 10K type strain sequencing project: providing services to taxonomists for standard genome sequencing and annotation.</title>
        <authorList>
            <consortium name="The Broad Institute Genomics Platform"/>
            <consortium name="The Broad Institute Genome Sequencing Center for Infectious Disease"/>
            <person name="Wu L."/>
            <person name="Ma J."/>
        </authorList>
    </citation>
    <scope>NUCLEOTIDE SEQUENCE [LARGE SCALE GENOMIC DNA]</scope>
    <source>
        <strain evidence="3">JCM 17939</strain>
    </source>
</reference>
<feature type="transmembrane region" description="Helical" evidence="1">
    <location>
        <begin position="49"/>
        <end position="67"/>
    </location>
</feature>
<comment type="caution">
    <text evidence="2">The sequence shown here is derived from an EMBL/GenBank/DDBJ whole genome shotgun (WGS) entry which is preliminary data.</text>
</comment>
<name>A0ABP8UVD4_9ACTN</name>
<dbReference type="EMBL" id="BAABHK010000021">
    <property type="protein sequence ID" value="GAA4638193.1"/>
    <property type="molecule type" value="Genomic_DNA"/>
</dbReference>
<proteinExistence type="predicted"/>
<accession>A0ABP8UVD4</accession>
<organism evidence="2 3">
    <name type="scientific">Actinoallomurus vinaceus</name>
    <dbReference type="NCBI Taxonomy" id="1080074"/>
    <lineage>
        <taxon>Bacteria</taxon>
        <taxon>Bacillati</taxon>
        <taxon>Actinomycetota</taxon>
        <taxon>Actinomycetes</taxon>
        <taxon>Streptosporangiales</taxon>
        <taxon>Thermomonosporaceae</taxon>
        <taxon>Actinoallomurus</taxon>
    </lineage>
</organism>
<dbReference type="InterPro" id="IPR001646">
    <property type="entry name" value="5peptide_repeat"/>
</dbReference>
<evidence type="ECO:0000313" key="2">
    <source>
        <dbReference type="EMBL" id="GAA4638193.1"/>
    </source>
</evidence>
<dbReference type="Pfam" id="PF13576">
    <property type="entry name" value="Pentapeptide_3"/>
    <property type="match status" value="1"/>
</dbReference>
<keyword evidence="1" id="KW-0472">Membrane</keyword>